<dbReference type="RefSeq" id="WP_165632861.1">
    <property type="nucleotide sequence ID" value="NZ_JAZHOK010000013.1"/>
</dbReference>
<dbReference type="PANTHER" id="PTHR41247">
    <property type="entry name" value="HTH-TYPE TRANSCRIPTIONAL REPRESSOR YCNK"/>
    <property type="match status" value="1"/>
</dbReference>
<dbReference type="EMBL" id="JAZGZP010000015">
    <property type="protein sequence ID" value="MFK7001377.1"/>
    <property type="molecule type" value="Genomic_DNA"/>
</dbReference>
<gene>
    <name evidence="1" type="ORF">V3I07_10760</name>
</gene>
<sequence length="105" mass="12446">MTISNPQFSSEIITEKGRCYKFDDIFCLLQYINNTKVKVKTIYVSDYSNKKMIPIEEGFFLKHEQFNSPMNGNIACFSDLKETKKYQTELHTDVLNWKQLTQIYK</sequence>
<dbReference type="SUPFAM" id="SSF160387">
    <property type="entry name" value="NosL/MerB-like"/>
    <property type="match status" value="1"/>
</dbReference>
<dbReference type="Pfam" id="PF05573">
    <property type="entry name" value="NosL"/>
    <property type="match status" value="1"/>
</dbReference>
<dbReference type="PANTHER" id="PTHR41247:SF1">
    <property type="entry name" value="HTH-TYPE TRANSCRIPTIONAL REPRESSOR YCNK"/>
    <property type="match status" value="1"/>
</dbReference>
<organism evidence="1 2">
    <name type="scientific">Flavobacterium oreochromis</name>
    <dbReference type="NCBI Taxonomy" id="2906078"/>
    <lineage>
        <taxon>Bacteria</taxon>
        <taxon>Pseudomonadati</taxon>
        <taxon>Bacteroidota</taxon>
        <taxon>Flavobacteriia</taxon>
        <taxon>Flavobacteriales</taxon>
        <taxon>Flavobacteriaceae</taxon>
        <taxon>Flavobacterium</taxon>
    </lineage>
</organism>
<comment type="caution">
    <text evidence="1">The sequence shown here is derived from an EMBL/GenBank/DDBJ whole genome shotgun (WGS) entry which is preliminary data.</text>
</comment>
<protein>
    <submittedName>
        <fullName evidence="1">Nitrous oxide reductase accessory protein NosL</fullName>
    </submittedName>
</protein>
<reference evidence="1 2" key="1">
    <citation type="submission" date="2024-02" db="EMBL/GenBank/DDBJ databases">
        <title>Comparative Genomic Analysis of Flavobacterium Species Causing Columnaris Disease of Freshwater Fish in Thailand: Insights into Virulence and Resistance Mechanisms.</title>
        <authorList>
            <person name="Nguyen D."/>
            <person name="Chokmangmeepisarn P."/>
            <person name="Khianchaikhan K."/>
            <person name="Morishita M."/>
            <person name="Bunnoy A."/>
            <person name="Rodkhum C."/>
        </authorList>
    </citation>
    <scope>NUCLEOTIDE SEQUENCE [LARGE SCALE GENOMIC DNA]</scope>
    <source>
        <strain evidence="1 2">CNRT2201</strain>
    </source>
</reference>
<keyword evidence="2" id="KW-1185">Reference proteome</keyword>
<name>A0ABW8P9Z1_9FLAO</name>
<dbReference type="InterPro" id="IPR008719">
    <property type="entry name" value="N2O_reductase_NosL"/>
</dbReference>
<dbReference type="Proteomes" id="UP001621706">
    <property type="component" value="Unassembled WGS sequence"/>
</dbReference>
<evidence type="ECO:0000313" key="2">
    <source>
        <dbReference type="Proteomes" id="UP001621706"/>
    </source>
</evidence>
<proteinExistence type="predicted"/>
<accession>A0ABW8P9Z1</accession>
<evidence type="ECO:0000313" key="1">
    <source>
        <dbReference type="EMBL" id="MFK7001377.1"/>
    </source>
</evidence>